<dbReference type="AlphaFoldDB" id="A0A816P410"/>
<proteinExistence type="predicted"/>
<dbReference type="Proteomes" id="UP001295469">
    <property type="component" value="Chromosome A09"/>
</dbReference>
<evidence type="ECO:0000256" key="1">
    <source>
        <dbReference type="SAM" id="MobiDB-lite"/>
    </source>
</evidence>
<name>A0A816P410_BRANA</name>
<accession>A0A816P410</accession>
<evidence type="ECO:0000313" key="2">
    <source>
        <dbReference type="EMBL" id="CAF2043698.1"/>
    </source>
</evidence>
<organism evidence="2">
    <name type="scientific">Brassica napus</name>
    <name type="common">Rape</name>
    <dbReference type="NCBI Taxonomy" id="3708"/>
    <lineage>
        <taxon>Eukaryota</taxon>
        <taxon>Viridiplantae</taxon>
        <taxon>Streptophyta</taxon>
        <taxon>Embryophyta</taxon>
        <taxon>Tracheophyta</taxon>
        <taxon>Spermatophyta</taxon>
        <taxon>Magnoliopsida</taxon>
        <taxon>eudicotyledons</taxon>
        <taxon>Gunneridae</taxon>
        <taxon>Pentapetalae</taxon>
        <taxon>rosids</taxon>
        <taxon>malvids</taxon>
        <taxon>Brassicales</taxon>
        <taxon>Brassicaceae</taxon>
        <taxon>Brassiceae</taxon>
        <taxon>Brassica</taxon>
    </lineage>
</organism>
<feature type="region of interest" description="Disordered" evidence="1">
    <location>
        <begin position="1"/>
        <end position="24"/>
    </location>
</feature>
<reference evidence="2" key="1">
    <citation type="submission" date="2021-01" db="EMBL/GenBank/DDBJ databases">
        <authorList>
            <consortium name="Genoscope - CEA"/>
            <person name="William W."/>
        </authorList>
    </citation>
    <scope>NUCLEOTIDE SEQUENCE</scope>
</reference>
<dbReference type="EMBL" id="HG994363">
    <property type="protein sequence ID" value="CAF2043698.1"/>
    <property type="molecule type" value="Genomic_DNA"/>
</dbReference>
<gene>
    <name evidence="2" type="ORF">DARMORV10_A09P31590.1</name>
</gene>
<protein>
    <submittedName>
        <fullName evidence="2">(rape) hypothetical protein</fullName>
    </submittedName>
</protein>
<sequence length="46" mass="5072">MCRPSKTPHLTMSSARNDPPKRVLGLKGGVVTHPIHGMDSPYPYQL</sequence>